<dbReference type="EMBL" id="JAVFKP010000001">
    <property type="protein sequence ID" value="MDQ4625056.1"/>
    <property type="molecule type" value="Genomic_DNA"/>
</dbReference>
<reference evidence="1 2" key="1">
    <citation type="submission" date="2023-08" db="EMBL/GenBank/DDBJ databases">
        <title>Draft genome sequence of Janthinobacterium lividum.</title>
        <authorList>
            <person name="Chun B.H."/>
            <person name="Lee Y."/>
        </authorList>
    </citation>
    <scope>NUCLEOTIDE SEQUENCE [LARGE SCALE GENOMIC DNA]</scope>
    <source>
        <strain evidence="1 2">AMJK</strain>
    </source>
</reference>
<comment type="caution">
    <text evidence="1">The sequence shown here is derived from an EMBL/GenBank/DDBJ whole genome shotgun (WGS) entry which is preliminary data.</text>
</comment>
<sequence length="93" mass="10219">MLKVQLFKGEMDVDFGHNYNGYLYFASAVPDQSGQLWQARVSIAKPTPGVPKDVKEQFFTGFHEPFDGYDAAIAAAEQLAKKLIDGVVPGLNI</sequence>
<dbReference type="RefSeq" id="WP_307778388.1">
    <property type="nucleotide sequence ID" value="NZ_JAVFKP010000001.1"/>
</dbReference>
<protein>
    <submittedName>
        <fullName evidence="1">Uncharacterized protein</fullName>
    </submittedName>
</protein>
<keyword evidence="2" id="KW-1185">Reference proteome</keyword>
<proteinExistence type="predicted"/>
<dbReference type="Proteomes" id="UP001237592">
    <property type="component" value="Unassembled WGS sequence"/>
</dbReference>
<organism evidence="1 2">
    <name type="scientific">Janthinobacterium lividum</name>
    <dbReference type="NCBI Taxonomy" id="29581"/>
    <lineage>
        <taxon>Bacteria</taxon>
        <taxon>Pseudomonadati</taxon>
        <taxon>Pseudomonadota</taxon>
        <taxon>Betaproteobacteria</taxon>
        <taxon>Burkholderiales</taxon>
        <taxon>Oxalobacteraceae</taxon>
        <taxon>Janthinobacterium</taxon>
    </lineage>
</organism>
<name>A0ABU0XRJ1_9BURK</name>
<evidence type="ECO:0000313" key="2">
    <source>
        <dbReference type="Proteomes" id="UP001237592"/>
    </source>
</evidence>
<evidence type="ECO:0000313" key="1">
    <source>
        <dbReference type="EMBL" id="MDQ4625056.1"/>
    </source>
</evidence>
<accession>A0ABU0XRJ1</accession>
<gene>
    <name evidence="1" type="ORF">RB624_04050</name>
</gene>